<sequence>MDDISIARVIHVLAILLWIGGVAFVTLVVMPSIGRAAPGDSRMSFFRQLEGRFAFQARLWVLLAGMSGLWMVHRGHMWVRFADPRFWWMHAMLLTWLIFAAMLFVIEPMFVHRHTDRSVHSEAHFRVMGRMHRALLALSLVTLLGAVGGSHGLI</sequence>
<protein>
    <submittedName>
        <fullName evidence="2">Putative membrane protein</fullName>
    </submittedName>
</protein>
<keyword evidence="1" id="KW-0472">Membrane</keyword>
<name>A0A846M426_9SPHN</name>
<evidence type="ECO:0000313" key="2">
    <source>
        <dbReference type="EMBL" id="NIJ16303.1"/>
    </source>
</evidence>
<evidence type="ECO:0000256" key="1">
    <source>
        <dbReference type="SAM" id="Phobius"/>
    </source>
</evidence>
<feature type="transmembrane region" description="Helical" evidence="1">
    <location>
        <begin position="85"/>
        <end position="106"/>
    </location>
</feature>
<keyword evidence="3" id="KW-1185">Reference proteome</keyword>
<reference evidence="2 3" key="1">
    <citation type="submission" date="2020-03" db="EMBL/GenBank/DDBJ databases">
        <title>Genomic Encyclopedia of Type Strains, Phase IV (KMG-IV): sequencing the most valuable type-strain genomes for metagenomic binning, comparative biology and taxonomic classification.</title>
        <authorList>
            <person name="Goeker M."/>
        </authorList>
    </citation>
    <scope>NUCLEOTIDE SEQUENCE [LARGE SCALE GENOMIC DNA]</scope>
    <source>
        <strain evidence="2 3">DSM 21299</strain>
    </source>
</reference>
<organism evidence="2 3">
    <name type="scientific">Sphingobium vermicomposti</name>
    <dbReference type="NCBI Taxonomy" id="529005"/>
    <lineage>
        <taxon>Bacteria</taxon>
        <taxon>Pseudomonadati</taxon>
        <taxon>Pseudomonadota</taxon>
        <taxon>Alphaproteobacteria</taxon>
        <taxon>Sphingomonadales</taxon>
        <taxon>Sphingomonadaceae</taxon>
        <taxon>Sphingobium</taxon>
    </lineage>
</organism>
<gene>
    <name evidence="2" type="ORF">FHS54_001269</name>
</gene>
<feature type="transmembrane region" description="Helical" evidence="1">
    <location>
        <begin position="53"/>
        <end position="73"/>
    </location>
</feature>
<dbReference type="RefSeq" id="WP_167303578.1">
    <property type="nucleotide sequence ID" value="NZ_JAASQR010000002.1"/>
</dbReference>
<proteinExistence type="predicted"/>
<dbReference type="AlphaFoldDB" id="A0A846M426"/>
<comment type="caution">
    <text evidence="2">The sequence shown here is derived from an EMBL/GenBank/DDBJ whole genome shotgun (WGS) entry which is preliminary data.</text>
</comment>
<dbReference type="EMBL" id="JAASQR010000002">
    <property type="protein sequence ID" value="NIJ16303.1"/>
    <property type="molecule type" value="Genomic_DNA"/>
</dbReference>
<keyword evidence="1" id="KW-0812">Transmembrane</keyword>
<feature type="transmembrane region" description="Helical" evidence="1">
    <location>
        <begin position="134"/>
        <end position="153"/>
    </location>
</feature>
<evidence type="ECO:0000313" key="3">
    <source>
        <dbReference type="Proteomes" id="UP000576821"/>
    </source>
</evidence>
<keyword evidence="1" id="KW-1133">Transmembrane helix</keyword>
<dbReference type="Proteomes" id="UP000576821">
    <property type="component" value="Unassembled WGS sequence"/>
</dbReference>
<accession>A0A846M426</accession>
<feature type="transmembrane region" description="Helical" evidence="1">
    <location>
        <begin position="6"/>
        <end position="33"/>
    </location>
</feature>